<feature type="domain" description="HIG1" evidence="5">
    <location>
        <begin position="1"/>
        <end position="92"/>
    </location>
</feature>
<evidence type="ECO:0000259" key="5">
    <source>
        <dbReference type="PROSITE" id="PS51503"/>
    </source>
</evidence>
<sequence>MLRGIASVAARAYIRSMNTFLVILLIAAMIATVVALVRGVVSFLQEGSAQVRDGNGPSAASLKSNRMMQQRIFFQALAILIVVVILFAAGRT</sequence>
<evidence type="ECO:0000313" key="6">
    <source>
        <dbReference type="EMBL" id="VVT00185.1"/>
    </source>
</evidence>
<evidence type="ECO:0000313" key="7">
    <source>
        <dbReference type="Proteomes" id="UP000326857"/>
    </source>
</evidence>
<dbReference type="AlphaFoldDB" id="A0A5E7Y006"/>
<reference evidence="6 7" key="1">
    <citation type="submission" date="2019-09" db="EMBL/GenBank/DDBJ databases">
        <authorList>
            <person name="Dittami M. S."/>
        </authorList>
    </citation>
    <scope>NUCLEOTIDE SEQUENCE [LARGE SCALE GENOMIC DNA]</scope>
    <source>
        <strain evidence="6">SPHINGO391</strain>
    </source>
</reference>
<keyword evidence="1 4" id="KW-0812">Transmembrane</keyword>
<name>A0A5E7Y006_9SPHN</name>
<feature type="transmembrane region" description="Helical" evidence="4">
    <location>
        <begin position="20"/>
        <end position="41"/>
    </location>
</feature>
<dbReference type="InterPro" id="IPR007667">
    <property type="entry name" value="Hypoxia_induced_domain"/>
</dbReference>
<dbReference type="EMBL" id="CABVLI010000029">
    <property type="protein sequence ID" value="VVT00185.1"/>
    <property type="molecule type" value="Genomic_DNA"/>
</dbReference>
<evidence type="ECO:0000256" key="1">
    <source>
        <dbReference type="ARBA" id="ARBA00022692"/>
    </source>
</evidence>
<organism evidence="6 7">
    <name type="scientific">Sphingomonas aurantiaca</name>
    <dbReference type="NCBI Taxonomy" id="185949"/>
    <lineage>
        <taxon>Bacteria</taxon>
        <taxon>Pseudomonadati</taxon>
        <taxon>Pseudomonadota</taxon>
        <taxon>Alphaproteobacteria</taxon>
        <taxon>Sphingomonadales</taxon>
        <taxon>Sphingomonadaceae</taxon>
        <taxon>Sphingomonas</taxon>
    </lineage>
</organism>
<dbReference type="Pfam" id="PF04588">
    <property type="entry name" value="HIG_1_N"/>
    <property type="match status" value="1"/>
</dbReference>
<dbReference type="NCBIfam" id="NF033233">
    <property type="entry name" value="twin_helix"/>
    <property type="match status" value="1"/>
</dbReference>
<proteinExistence type="predicted"/>
<evidence type="ECO:0000256" key="3">
    <source>
        <dbReference type="ARBA" id="ARBA00023136"/>
    </source>
</evidence>
<dbReference type="Proteomes" id="UP000326857">
    <property type="component" value="Unassembled WGS sequence"/>
</dbReference>
<keyword evidence="3 4" id="KW-0472">Membrane</keyword>
<evidence type="ECO:0000256" key="2">
    <source>
        <dbReference type="ARBA" id="ARBA00022989"/>
    </source>
</evidence>
<accession>A0A5E7Y006</accession>
<keyword evidence="2 4" id="KW-1133">Transmembrane helix</keyword>
<feature type="transmembrane region" description="Helical" evidence="4">
    <location>
        <begin position="72"/>
        <end position="90"/>
    </location>
</feature>
<dbReference type="PROSITE" id="PS51503">
    <property type="entry name" value="HIG1"/>
    <property type="match status" value="1"/>
</dbReference>
<gene>
    <name evidence="6" type="ORF">SPHINGO391_350014</name>
</gene>
<protein>
    <recommendedName>
        <fullName evidence="5">HIG1 domain-containing protein</fullName>
    </recommendedName>
</protein>
<evidence type="ECO:0000256" key="4">
    <source>
        <dbReference type="SAM" id="Phobius"/>
    </source>
</evidence>